<comment type="caution">
    <text evidence="3">The sequence shown here is derived from an EMBL/GenBank/DDBJ whole genome shotgun (WGS) entry which is preliminary data.</text>
</comment>
<sequence length="223" mass="24721">MWGPLPRTVKEKNTTVSEPTSTDLAVREKRAATRLVLGRQLWLFVAALVIYLVSLFLPQAGDVRGYEVLLQLEPAREAGIKITEYIYATLVFVGVGVLTTATLITRRTALASLAWMFSTVGLAYSVFALWLRQTRGNAGDGVDINIGFWLSLLAVALAFFGYAFVVLRRSPEQAEIAQARAESDNLDEVGRLQQDVNLSAETNPLLVDDRRARASERHQPKKD</sequence>
<feature type="transmembrane region" description="Helical" evidence="2">
    <location>
        <begin position="85"/>
        <end position="105"/>
    </location>
</feature>
<gene>
    <name evidence="3" type="ORF">GX570_01910</name>
</gene>
<evidence type="ECO:0000313" key="4">
    <source>
        <dbReference type="Proteomes" id="UP000523614"/>
    </source>
</evidence>
<feature type="compositionally biased region" description="Basic and acidic residues" evidence="1">
    <location>
        <begin position="207"/>
        <end position="223"/>
    </location>
</feature>
<dbReference type="AlphaFoldDB" id="A0A847H8Q4"/>
<feature type="transmembrane region" description="Helical" evidence="2">
    <location>
        <begin position="36"/>
        <end position="57"/>
    </location>
</feature>
<dbReference type="EMBL" id="JAAYYP010000056">
    <property type="protein sequence ID" value="NLF90093.1"/>
    <property type="molecule type" value="Genomic_DNA"/>
</dbReference>
<accession>A0A847H8Q4</accession>
<keyword evidence="2" id="KW-0472">Membrane</keyword>
<reference evidence="3 4" key="1">
    <citation type="journal article" date="2020" name="Biotechnol. Biofuels">
        <title>New insights from the biogas microbiome by comprehensive genome-resolved metagenomics of nearly 1600 species originating from multiple anaerobic digesters.</title>
        <authorList>
            <person name="Campanaro S."/>
            <person name="Treu L."/>
            <person name="Rodriguez-R L.M."/>
            <person name="Kovalovszki A."/>
            <person name="Ziels R.M."/>
            <person name="Maus I."/>
            <person name="Zhu X."/>
            <person name="Kougias P.G."/>
            <person name="Basile A."/>
            <person name="Luo G."/>
            <person name="Schluter A."/>
            <person name="Konstantinidis K.T."/>
            <person name="Angelidaki I."/>
        </authorList>
    </citation>
    <scope>NUCLEOTIDE SEQUENCE [LARGE SCALE GENOMIC DNA]</scope>
    <source>
        <strain evidence="3">AS06rmzACSIP_235</strain>
    </source>
</reference>
<organism evidence="3 4">
    <name type="scientific">Corynebacterium marinum</name>
    <dbReference type="NCBI Taxonomy" id="349751"/>
    <lineage>
        <taxon>Bacteria</taxon>
        <taxon>Bacillati</taxon>
        <taxon>Actinomycetota</taxon>
        <taxon>Actinomycetes</taxon>
        <taxon>Mycobacteriales</taxon>
        <taxon>Corynebacteriaceae</taxon>
        <taxon>Corynebacterium</taxon>
    </lineage>
</organism>
<evidence type="ECO:0000256" key="2">
    <source>
        <dbReference type="SAM" id="Phobius"/>
    </source>
</evidence>
<evidence type="ECO:0000313" key="3">
    <source>
        <dbReference type="EMBL" id="NLF90093.1"/>
    </source>
</evidence>
<name>A0A847H8Q4_9CORY</name>
<feature type="region of interest" description="Disordered" evidence="1">
    <location>
        <begin position="193"/>
        <end position="223"/>
    </location>
</feature>
<evidence type="ECO:0000256" key="1">
    <source>
        <dbReference type="SAM" id="MobiDB-lite"/>
    </source>
</evidence>
<dbReference type="Proteomes" id="UP000523614">
    <property type="component" value="Unassembled WGS sequence"/>
</dbReference>
<keyword evidence="2" id="KW-0812">Transmembrane</keyword>
<feature type="transmembrane region" description="Helical" evidence="2">
    <location>
        <begin position="112"/>
        <end position="131"/>
    </location>
</feature>
<protein>
    <submittedName>
        <fullName evidence="3">Uncharacterized protein</fullName>
    </submittedName>
</protein>
<keyword evidence="2" id="KW-1133">Transmembrane helix</keyword>
<feature type="transmembrane region" description="Helical" evidence="2">
    <location>
        <begin position="146"/>
        <end position="167"/>
    </location>
</feature>
<proteinExistence type="predicted"/>